<evidence type="ECO:0000313" key="4">
    <source>
        <dbReference type="Proteomes" id="UP001175353"/>
    </source>
</evidence>
<name>A0AAN6H7H0_9PEZI</name>
<keyword evidence="1" id="KW-0863">Zinc-finger</keyword>
<evidence type="ECO:0000259" key="2">
    <source>
        <dbReference type="PROSITE" id="PS50103"/>
    </source>
</evidence>
<dbReference type="EMBL" id="JAUJLE010000587">
    <property type="protein sequence ID" value="KAK0952826.1"/>
    <property type="molecule type" value="Genomic_DNA"/>
</dbReference>
<comment type="caution">
    <text evidence="3">The sequence shown here is derived from an EMBL/GenBank/DDBJ whole genome shotgun (WGS) entry which is preliminary data.</text>
</comment>
<keyword evidence="4" id="KW-1185">Reference proteome</keyword>
<feature type="domain" description="C3H1-type" evidence="2">
    <location>
        <begin position="2"/>
        <end position="29"/>
    </location>
</feature>
<proteinExistence type="predicted"/>
<gene>
    <name evidence="3" type="ORF">LTR91_024187</name>
</gene>
<protein>
    <recommendedName>
        <fullName evidence="2">C3H1-type domain-containing protein</fullName>
    </recommendedName>
</protein>
<organism evidence="3 4">
    <name type="scientific">Friedmanniomyces endolithicus</name>
    <dbReference type="NCBI Taxonomy" id="329885"/>
    <lineage>
        <taxon>Eukaryota</taxon>
        <taxon>Fungi</taxon>
        <taxon>Dikarya</taxon>
        <taxon>Ascomycota</taxon>
        <taxon>Pezizomycotina</taxon>
        <taxon>Dothideomycetes</taxon>
        <taxon>Dothideomycetidae</taxon>
        <taxon>Mycosphaerellales</taxon>
        <taxon>Teratosphaeriaceae</taxon>
        <taxon>Friedmanniomyces</taxon>
    </lineage>
</organism>
<keyword evidence="1" id="KW-0479">Metal-binding</keyword>
<keyword evidence="1" id="KW-0862">Zinc</keyword>
<dbReference type="AlphaFoldDB" id="A0AAN6H7H0"/>
<evidence type="ECO:0000256" key="1">
    <source>
        <dbReference type="PROSITE-ProRule" id="PRU00723"/>
    </source>
</evidence>
<reference evidence="3" key="1">
    <citation type="submission" date="2023-06" db="EMBL/GenBank/DDBJ databases">
        <title>Black Yeasts Isolated from many extreme environments.</title>
        <authorList>
            <person name="Coleine C."/>
            <person name="Stajich J.E."/>
            <person name="Selbmann L."/>
        </authorList>
    </citation>
    <scope>NUCLEOTIDE SEQUENCE</scope>
    <source>
        <strain evidence="3">CCFEE 5200</strain>
    </source>
</reference>
<accession>A0AAN6H7H0</accession>
<dbReference type="GO" id="GO:0008270">
    <property type="term" value="F:zinc ion binding"/>
    <property type="evidence" value="ECO:0007669"/>
    <property type="project" value="UniProtKB-KW"/>
</dbReference>
<dbReference type="Gene3D" id="4.10.1000.10">
    <property type="entry name" value="Zinc finger, CCCH-type"/>
    <property type="match status" value="1"/>
</dbReference>
<evidence type="ECO:0000313" key="3">
    <source>
        <dbReference type="EMBL" id="KAK0952826.1"/>
    </source>
</evidence>
<dbReference type="Proteomes" id="UP001175353">
    <property type="component" value="Unassembled WGS sequence"/>
</dbReference>
<sequence>MPPKLKPCHYLQIDICNERDQCTYAHVRDPKFKHKGCIHHAQGKCKRGYKSTYSHLKEDIDLLKITSPPEANPNSGNGATRFLGQTVIAIARPLGTATLKFWQDALELVSGHAGVVQETITHLASYGGCARILELVGQNFQL</sequence>
<feature type="zinc finger region" description="C3H1-type" evidence="1">
    <location>
        <begin position="2"/>
        <end position="29"/>
    </location>
</feature>
<dbReference type="PROSITE" id="PS50103">
    <property type="entry name" value="ZF_C3H1"/>
    <property type="match status" value="1"/>
</dbReference>
<dbReference type="InterPro" id="IPR000571">
    <property type="entry name" value="Znf_CCCH"/>
</dbReference>